<feature type="transmembrane region" description="Helical" evidence="1">
    <location>
        <begin position="92"/>
        <end position="116"/>
    </location>
</feature>
<name>A0A4R5W0E3_9BURK</name>
<comment type="caution">
    <text evidence="2">The sequence shown here is derived from an EMBL/GenBank/DDBJ whole genome shotgun (WGS) entry which is preliminary data.</text>
</comment>
<reference evidence="2 3" key="1">
    <citation type="submission" date="2019-03" db="EMBL/GenBank/DDBJ databases">
        <title>Sapientia aquatica gen. nov., sp. nov., isolated from a crater lake.</title>
        <authorList>
            <person name="Felfoldi T."/>
            <person name="Szabo A."/>
            <person name="Toth E."/>
            <person name="Schumann P."/>
            <person name="Keki Z."/>
            <person name="Marialigeti K."/>
            <person name="Mathe I."/>
        </authorList>
    </citation>
    <scope>NUCLEOTIDE SEQUENCE [LARGE SCALE GENOMIC DNA]</scope>
    <source>
        <strain evidence="2 3">SA-152</strain>
    </source>
</reference>
<dbReference type="PANTHER" id="PTHR34290">
    <property type="entry name" value="SI:CH73-390P7.2"/>
    <property type="match status" value="1"/>
</dbReference>
<evidence type="ECO:0000313" key="3">
    <source>
        <dbReference type="Proteomes" id="UP000294829"/>
    </source>
</evidence>
<keyword evidence="1" id="KW-1133">Transmembrane helix</keyword>
<dbReference type="OrthoDB" id="5294764at2"/>
<keyword evidence="1" id="KW-0472">Membrane</keyword>
<protein>
    <submittedName>
        <fullName evidence="2">DUF393 domain-containing protein</fullName>
    </submittedName>
</protein>
<evidence type="ECO:0000313" key="2">
    <source>
        <dbReference type="EMBL" id="TDK64423.1"/>
    </source>
</evidence>
<sequence length="126" mass="14079">MASANTTSTPQKNCTVYFDGACPLCTKEIATYKTWQGAEQIEWVDASSCPEQELGVELDRSSALARMHVRDAEGNLIQGAAAFVELWAHLPAMAWLTPVLSNSFMIKILDVMYALFLRIRPLWRKA</sequence>
<evidence type="ECO:0000256" key="1">
    <source>
        <dbReference type="SAM" id="Phobius"/>
    </source>
</evidence>
<keyword evidence="3" id="KW-1185">Reference proteome</keyword>
<dbReference type="GO" id="GO:0015035">
    <property type="term" value="F:protein-disulfide reductase activity"/>
    <property type="evidence" value="ECO:0007669"/>
    <property type="project" value="InterPro"/>
</dbReference>
<dbReference type="Proteomes" id="UP000294829">
    <property type="component" value="Unassembled WGS sequence"/>
</dbReference>
<gene>
    <name evidence="2" type="ORF">E2I14_13320</name>
</gene>
<accession>A0A4R5W0E3</accession>
<dbReference type="InterPro" id="IPR044691">
    <property type="entry name" value="DCC1_Trx"/>
</dbReference>
<proteinExistence type="predicted"/>
<dbReference type="PANTHER" id="PTHR34290:SF2">
    <property type="entry name" value="OS04G0668800 PROTEIN"/>
    <property type="match status" value="1"/>
</dbReference>
<dbReference type="EMBL" id="SMYL01000007">
    <property type="protein sequence ID" value="TDK64423.1"/>
    <property type="molecule type" value="Genomic_DNA"/>
</dbReference>
<dbReference type="InterPro" id="IPR007263">
    <property type="entry name" value="DCC1-like"/>
</dbReference>
<keyword evidence="1" id="KW-0812">Transmembrane</keyword>
<dbReference type="RefSeq" id="WP_133329335.1">
    <property type="nucleotide sequence ID" value="NZ_SMYL01000007.1"/>
</dbReference>
<organism evidence="2 3">
    <name type="scientific">Sapientia aquatica</name>
    <dbReference type="NCBI Taxonomy" id="1549640"/>
    <lineage>
        <taxon>Bacteria</taxon>
        <taxon>Pseudomonadati</taxon>
        <taxon>Pseudomonadota</taxon>
        <taxon>Betaproteobacteria</taxon>
        <taxon>Burkholderiales</taxon>
        <taxon>Oxalobacteraceae</taxon>
        <taxon>Sapientia</taxon>
    </lineage>
</organism>
<dbReference type="Pfam" id="PF04134">
    <property type="entry name" value="DCC1-like"/>
    <property type="match status" value="1"/>
</dbReference>
<dbReference type="AlphaFoldDB" id="A0A4R5W0E3"/>